<sequence>MPDQDDGTMNSPFQGFLVDVFSDDYYQTMTKVLSYPINATEVFMSQQELIEYRCEFGYPNLFLLNIRSLVETLPFFLNHPFVCITCIGDELKFVKTLDLQLKYSPLIIGVEPEVDLDISRFNMFMLDDFIIKRTNEALNNGDLPREFSKYIDNRQPREKQANILKTPTRTHSVTHPNELVLMSVGFDFEYVNTLRGSGDKNVFINAIIDSSRNLQSILNYRRDDSKSDLIVYSPSIFTHLYNFKDHFWNQINRELKNKSAKSFIMNGVFKNPSYSGMDLDKSMIKDMSKVLDNKAFQAIMGTRQFELAYTTLAMNSLAIANMCPAVRVPNAINFHNGMLRDIESLSNIDDKKAKVNFQKKIRNLTNSMKEEIGDKLINFISDSESITLCTDTPLEWVIFNKVPLMFTHEVSKIHTTPGNQLLKISTNFSNFTFKHDELLRITVFRSFRETDPLKHTLEHGLKHFAQIDNKVTIKIVDVENEQELIEALNKVDTPILIFDCHGNHGGSDEHGWLCIGNDRVDVWNLPCNGKIPPIVILSACLTSAIGGSHASVANGLLRHGAITVLGTLLPVDAVKSSVFVGRIIYRLSGYLSALKSLGVDYLTWRKFLSSFFRMSFCTDVLTELRDIYGWLDRKQYEQVHFEANKVINMGRPDWFYVIVDKLTFETGKTRKEVEDAIDEIGFVETMNYSQLGRPENVIIRL</sequence>
<reference evidence="2" key="1">
    <citation type="submission" date="2017-02" db="EMBL/GenBank/DDBJ databases">
        <authorList>
            <person name="Peterson S.W."/>
        </authorList>
    </citation>
    <scope>NUCLEOTIDE SEQUENCE [LARGE SCALE GENOMIC DNA]</scope>
    <source>
        <strain evidence="2">DSM 19608</strain>
    </source>
</reference>
<evidence type="ECO:0000313" key="1">
    <source>
        <dbReference type="EMBL" id="SKA26964.1"/>
    </source>
</evidence>
<dbReference type="EMBL" id="FUXB01000027">
    <property type="protein sequence ID" value="SKA27171.1"/>
    <property type="molecule type" value="Genomic_DNA"/>
</dbReference>
<dbReference type="EMBL" id="FUXB01000026">
    <property type="protein sequence ID" value="SKA26964.1"/>
    <property type="molecule type" value="Genomic_DNA"/>
</dbReference>
<dbReference type="AlphaFoldDB" id="A0A1T4SH79"/>
<protein>
    <recommendedName>
        <fullName evidence="4">CHAT domain-containing protein</fullName>
    </recommendedName>
</protein>
<reference evidence="3" key="2">
    <citation type="submission" date="2017-02" db="EMBL/GenBank/DDBJ databases">
        <authorList>
            <person name="Varghese N."/>
            <person name="Submissions S."/>
        </authorList>
    </citation>
    <scope>NUCLEOTIDE SEQUENCE [LARGE SCALE GENOMIC DNA]</scope>
    <source>
        <strain evidence="3">DSM 19608</strain>
    </source>
</reference>
<keyword evidence="3" id="KW-1185">Reference proteome</keyword>
<gene>
    <name evidence="1" type="ORF">SAMN02745782_03257</name>
    <name evidence="2" type="ORF">SAMN02745782_03267</name>
</gene>
<organism evidence="2 3">
    <name type="scientific">Vibrio cincinnatiensis DSM 19608</name>
    <dbReference type="NCBI Taxonomy" id="1123491"/>
    <lineage>
        <taxon>Bacteria</taxon>
        <taxon>Pseudomonadati</taxon>
        <taxon>Pseudomonadota</taxon>
        <taxon>Gammaproteobacteria</taxon>
        <taxon>Vibrionales</taxon>
        <taxon>Vibrionaceae</taxon>
        <taxon>Vibrio</taxon>
    </lineage>
</organism>
<evidence type="ECO:0000313" key="2">
    <source>
        <dbReference type="EMBL" id="SKA27171.1"/>
    </source>
</evidence>
<evidence type="ECO:0000313" key="3">
    <source>
        <dbReference type="Proteomes" id="UP000190834"/>
    </source>
</evidence>
<dbReference type="Proteomes" id="UP000190834">
    <property type="component" value="Unassembled WGS sequence"/>
</dbReference>
<evidence type="ECO:0008006" key="4">
    <source>
        <dbReference type="Google" id="ProtNLM"/>
    </source>
</evidence>
<name>A0A1T4SH79_VIBCI</name>
<accession>A0A1T4SH79</accession>
<proteinExistence type="predicted"/>